<sequence>MNRIASLIWLAFQIQYSLGSVQLAILHLQGESGSADICAVYNPYYAAIPTTVEKTEKLTVLFPKDETGCSDYTENAMEVSSFISTEGNCSHFQKLQKAYSAHAKQVILLSKTGNTDDLPKGTAQEHKQIHLSVGLIRNSTLSAIEKVIGAPLQAQLYHPHDPVFDPNLVVIWVIATFTVVVGAYWCGLVFERSEIEAEKLEKNGGIPNEDNEMGEFPITTIMIVVFIVLICTTLLLLYFFYKYLIYVVIGLFAIASVTGTFTCLSALMSLINCGRCRIPENNLPLFNERFEIREIILLLFCVGLSAFWVVIRNESYAWILQDFLGVCFCISLIKTIRLPNLKISAILLIALLLYDIFFVFITPFFSARGKSVMVEVATGNGSKEQLPMVIRIPKIVKTALSICERPYSLLGFGDILLPGLFVAFNHNFDVLAKTKYKVYFLATSIGYGIGLGITFVALILMKEGQPALLYLAPSVLIACTFVGYIRGELKNLWRGRVDIPYAEDNEEGNIPAGESSAPNNEQQNLLSSDNAQQNYSN</sequence>
<feature type="transmembrane region" description="Helical" evidence="8">
    <location>
        <begin position="438"/>
        <end position="461"/>
    </location>
</feature>
<feature type="transmembrane region" description="Helical" evidence="8">
    <location>
        <begin position="221"/>
        <end position="241"/>
    </location>
</feature>
<dbReference type="GO" id="GO:0030660">
    <property type="term" value="C:Golgi-associated vesicle membrane"/>
    <property type="evidence" value="ECO:0007669"/>
    <property type="project" value="TreeGrafter"/>
</dbReference>
<keyword evidence="6 8" id="KW-0472">Membrane</keyword>
<dbReference type="PANTHER" id="PTHR12174">
    <property type="entry name" value="SIGNAL PEPTIDE PEPTIDASE"/>
    <property type="match status" value="1"/>
</dbReference>
<dbReference type="GO" id="GO:0098553">
    <property type="term" value="C:lumenal side of endoplasmic reticulum membrane"/>
    <property type="evidence" value="ECO:0007669"/>
    <property type="project" value="TreeGrafter"/>
</dbReference>
<dbReference type="GO" id="GO:0033619">
    <property type="term" value="P:membrane protein proteolysis"/>
    <property type="evidence" value="ECO:0007669"/>
    <property type="project" value="TreeGrafter"/>
</dbReference>
<reference evidence="10" key="1">
    <citation type="submission" date="2021-01" db="UniProtKB">
        <authorList>
            <consortium name="EnsemblMetazoa"/>
        </authorList>
    </citation>
    <scope>IDENTIFICATION</scope>
</reference>
<evidence type="ECO:0000313" key="10">
    <source>
        <dbReference type="EnsemblMetazoa" id="CLYHEMP022717.1"/>
    </source>
</evidence>
<dbReference type="GO" id="GO:0042500">
    <property type="term" value="F:aspartic endopeptidase activity, intramembrane cleaving"/>
    <property type="evidence" value="ECO:0007669"/>
    <property type="project" value="InterPro"/>
</dbReference>
<feature type="chain" id="PRO_5029608365" description="Signal peptide peptidase-like 2B" evidence="9">
    <location>
        <begin position="20"/>
        <end position="537"/>
    </location>
</feature>
<dbReference type="EnsemblMetazoa" id="CLYHEMT022717.1">
    <property type="protein sequence ID" value="CLYHEMP022717.1"/>
    <property type="gene ID" value="CLYHEMG022717"/>
</dbReference>
<comment type="similarity">
    <text evidence="2">Belongs to the peptidase A22B family.</text>
</comment>
<name>A0A7M5XGT9_9CNID</name>
<proteinExistence type="inferred from homology"/>
<feature type="transmembrane region" description="Helical" evidence="8">
    <location>
        <begin position="407"/>
        <end position="426"/>
    </location>
</feature>
<dbReference type="GeneID" id="136810371"/>
<keyword evidence="5 8" id="KW-1133">Transmembrane helix</keyword>
<dbReference type="AlphaFoldDB" id="A0A7M5XGT9"/>
<feature type="transmembrane region" description="Helical" evidence="8">
    <location>
        <begin position="467"/>
        <end position="485"/>
    </location>
</feature>
<evidence type="ECO:0000256" key="7">
    <source>
        <dbReference type="SAM" id="MobiDB-lite"/>
    </source>
</evidence>
<keyword evidence="3 8" id="KW-0812">Transmembrane</keyword>
<dbReference type="Pfam" id="PF04258">
    <property type="entry name" value="Peptidase_A22B"/>
    <property type="match status" value="1"/>
</dbReference>
<feature type="transmembrane region" description="Helical" evidence="8">
    <location>
        <begin position="345"/>
        <end position="365"/>
    </location>
</feature>
<evidence type="ECO:0000313" key="11">
    <source>
        <dbReference type="Proteomes" id="UP000594262"/>
    </source>
</evidence>
<evidence type="ECO:0000256" key="9">
    <source>
        <dbReference type="SAM" id="SignalP"/>
    </source>
</evidence>
<feature type="transmembrane region" description="Helical" evidence="8">
    <location>
        <begin position="169"/>
        <end position="190"/>
    </location>
</feature>
<organism evidence="10 11">
    <name type="scientific">Clytia hemisphaerica</name>
    <dbReference type="NCBI Taxonomy" id="252671"/>
    <lineage>
        <taxon>Eukaryota</taxon>
        <taxon>Metazoa</taxon>
        <taxon>Cnidaria</taxon>
        <taxon>Hydrozoa</taxon>
        <taxon>Hydroidolina</taxon>
        <taxon>Leptothecata</taxon>
        <taxon>Obeliida</taxon>
        <taxon>Clytiidae</taxon>
        <taxon>Clytia</taxon>
    </lineage>
</organism>
<evidence type="ECO:0000256" key="4">
    <source>
        <dbReference type="ARBA" id="ARBA00022801"/>
    </source>
</evidence>
<dbReference type="RefSeq" id="XP_066923029.1">
    <property type="nucleotide sequence ID" value="XM_067066928.1"/>
</dbReference>
<feature type="region of interest" description="Disordered" evidence="7">
    <location>
        <begin position="508"/>
        <end position="537"/>
    </location>
</feature>
<feature type="transmembrane region" description="Helical" evidence="8">
    <location>
        <begin position="247"/>
        <end position="271"/>
    </location>
</feature>
<feature type="signal peptide" evidence="9">
    <location>
        <begin position="1"/>
        <end position="19"/>
    </location>
</feature>
<evidence type="ECO:0008006" key="12">
    <source>
        <dbReference type="Google" id="ProtNLM"/>
    </source>
</evidence>
<keyword evidence="4" id="KW-0378">Hydrolase</keyword>
<protein>
    <recommendedName>
        <fullName evidence="12">Signal peptide peptidase-like 2B</fullName>
    </recommendedName>
</protein>
<dbReference type="OrthoDB" id="29661at2759"/>
<evidence type="ECO:0000256" key="6">
    <source>
        <dbReference type="ARBA" id="ARBA00023136"/>
    </source>
</evidence>
<feature type="compositionally biased region" description="Polar residues" evidence="7">
    <location>
        <begin position="516"/>
        <end position="537"/>
    </location>
</feature>
<dbReference type="InterPro" id="IPR006639">
    <property type="entry name" value="Preselin/SPP"/>
</dbReference>
<dbReference type="GO" id="GO:0098554">
    <property type="term" value="C:cytoplasmic side of endoplasmic reticulum membrane"/>
    <property type="evidence" value="ECO:0007669"/>
    <property type="project" value="TreeGrafter"/>
</dbReference>
<dbReference type="InterPro" id="IPR007369">
    <property type="entry name" value="Peptidase_A22B_SPP"/>
</dbReference>
<accession>A0A7M5XGT9</accession>
<evidence type="ECO:0000256" key="2">
    <source>
        <dbReference type="ARBA" id="ARBA00006859"/>
    </source>
</evidence>
<keyword evidence="9" id="KW-0732">Signal</keyword>
<dbReference type="GO" id="GO:0005765">
    <property type="term" value="C:lysosomal membrane"/>
    <property type="evidence" value="ECO:0007669"/>
    <property type="project" value="TreeGrafter"/>
</dbReference>
<dbReference type="Proteomes" id="UP000594262">
    <property type="component" value="Unplaced"/>
</dbReference>
<feature type="transmembrane region" description="Helical" evidence="8">
    <location>
        <begin position="292"/>
        <end position="310"/>
    </location>
</feature>
<evidence type="ECO:0000256" key="3">
    <source>
        <dbReference type="ARBA" id="ARBA00022692"/>
    </source>
</evidence>
<comment type="subcellular location">
    <subcellularLocation>
        <location evidence="1">Endomembrane system</location>
        <topology evidence="1">Multi-pass membrane protein</topology>
    </subcellularLocation>
</comment>
<evidence type="ECO:0000256" key="8">
    <source>
        <dbReference type="SAM" id="Phobius"/>
    </source>
</evidence>
<dbReference type="PANTHER" id="PTHR12174:SF103">
    <property type="entry name" value="INTRAMEMBRANE PROTEASE (IMPAS) FAMILY"/>
    <property type="match status" value="1"/>
</dbReference>
<feature type="transmembrane region" description="Helical" evidence="8">
    <location>
        <begin position="316"/>
        <end position="333"/>
    </location>
</feature>
<evidence type="ECO:0000256" key="5">
    <source>
        <dbReference type="ARBA" id="ARBA00022989"/>
    </source>
</evidence>
<keyword evidence="11" id="KW-1185">Reference proteome</keyword>
<dbReference type="SMART" id="SM00730">
    <property type="entry name" value="PSN"/>
    <property type="match status" value="1"/>
</dbReference>
<evidence type="ECO:0000256" key="1">
    <source>
        <dbReference type="ARBA" id="ARBA00004127"/>
    </source>
</evidence>